<dbReference type="PANTHER" id="PTHR45625:SF4">
    <property type="entry name" value="PEPTIDYLPROLYL ISOMERASE DOMAIN AND WD REPEAT-CONTAINING PROTEIN 1"/>
    <property type="match status" value="1"/>
</dbReference>
<dbReference type="PROSITE" id="PS50072">
    <property type="entry name" value="CSA_PPIASE_2"/>
    <property type="match status" value="1"/>
</dbReference>
<evidence type="ECO:0000259" key="7">
    <source>
        <dbReference type="PROSITE" id="PS50072"/>
    </source>
</evidence>
<dbReference type="Pfam" id="PF00160">
    <property type="entry name" value="Pro_isomerase"/>
    <property type="match status" value="1"/>
</dbReference>
<dbReference type="SUPFAM" id="SSF50891">
    <property type="entry name" value="Cyclophilin-like"/>
    <property type="match status" value="1"/>
</dbReference>
<evidence type="ECO:0000256" key="6">
    <source>
        <dbReference type="SAM" id="MobiDB-lite"/>
    </source>
</evidence>
<comment type="catalytic activity">
    <reaction evidence="5">
        <text>[protein]-peptidylproline (omega=180) = [protein]-peptidylproline (omega=0)</text>
        <dbReference type="Rhea" id="RHEA:16237"/>
        <dbReference type="Rhea" id="RHEA-COMP:10747"/>
        <dbReference type="Rhea" id="RHEA-COMP:10748"/>
        <dbReference type="ChEBI" id="CHEBI:83833"/>
        <dbReference type="ChEBI" id="CHEBI:83834"/>
        <dbReference type="EC" id="5.2.1.8"/>
    </reaction>
</comment>
<dbReference type="RefSeq" id="WP_274153573.1">
    <property type="nucleotide sequence ID" value="NZ_CP117812.1"/>
</dbReference>
<feature type="region of interest" description="Disordered" evidence="6">
    <location>
        <begin position="59"/>
        <end position="81"/>
    </location>
</feature>
<keyword evidence="9" id="KW-1185">Reference proteome</keyword>
<accession>A0ABY7VY26</accession>
<dbReference type="EC" id="5.2.1.8" evidence="5"/>
<evidence type="ECO:0000313" key="9">
    <source>
        <dbReference type="Proteomes" id="UP001214250"/>
    </source>
</evidence>
<proteinExistence type="inferred from homology"/>
<dbReference type="PANTHER" id="PTHR45625">
    <property type="entry name" value="PEPTIDYL-PROLYL CIS-TRANS ISOMERASE-RELATED"/>
    <property type="match status" value="1"/>
</dbReference>
<dbReference type="PROSITE" id="PS00170">
    <property type="entry name" value="CSA_PPIASE_1"/>
    <property type="match status" value="1"/>
</dbReference>
<comment type="similarity">
    <text evidence="2 5">Belongs to the cyclophilin-type PPIase family.</text>
</comment>
<evidence type="ECO:0000256" key="1">
    <source>
        <dbReference type="ARBA" id="ARBA00002388"/>
    </source>
</evidence>
<feature type="domain" description="PPIase cyclophilin-type" evidence="7">
    <location>
        <begin position="13"/>
        <end position="161"/>
    </location>
</feature>
<evidence type="ECO:0000256" key="2">
    <source>
        <dbReference type="ARBA" id="ARBA00007365"/>
    </source>
</evidence>
<dbReference type="Gene3D" id="2.40.100.10">
    <property type="entry name" value="Cyclophilin-like"/>
    <property type="match status" value="1"/>
</dbReference>
<dbReference type="PRINTS" id="PR00153">
    <property type="entry name" value="CSAPPISMRASE"/>
</dbReference>
<protein>
    <recommendedName>
        <fullName evidence="5">Peptidyl-prolyl cis-trans isomerase</fullName>
        <shortName evidence="5">PPIase</shortName>
        <ecNumber evidence="5">5.2.1.8</ecNumber>
    </recommendedName>
</protein>
<organism evidence="8 9">
    <name type="scientific">Lentisphaera profundi</name>
    <dbReference type="NCBI Taxonomy" id="1658616"/>
    <lineage>
        <taxon>Bacteria</taxon>
        <taxon>Pseudomonadati</taxon>
        <taxon>Lentisphaerota</taxon>
        <taxon>Lentisphaeria</taxon>
        <taxon>Lentisphaerales</taxon>
        <taxon>Lentisphaeraceae</taxon>
        <taxon>Lentisphaera</taxon>
    </lineage>
</organism>
<dbReference type="GO" id="GO:0016853">
    <property type="term" value="F:isomerase activity"/>
    <property type="evidence" value="ECO:0007669"/>
    <property type="project" value="UniProtKB-KW"/>
</dbReference>
<dbReference type="InterPro" id="IPR024936">
    <property type="entry name" value="Cyclophilin-type_PPIase"/>
</dbReference>
<name>A0ABY7VY26_9BACT</name>
<dbReference type="Proteomes" id="UP001214250">
    <property type="component" value="Chromosome 2"/>
</dbReference>
<sequence length="175" mass="18812">MANPRVKIITDKGTMIAELYEDKAPNTVANMITLAEAGFYKDLRFHRILKGFMAQGGCPNTKKGKESGSPGTGGPGYTFDNEHHAEAKHDARGILSMANAGPNTNGSQFFVCFGETAFLDGGYTVFGKVVEGLEVIDALEAVGSAQDPIPPSEKVFFSIEVDSKDDKDYKVNKNA</sequence>
<dbReference type="EMBL" id="CP117812">
    <property type="protein sequence ID" value="WDE98704.1"/>
    <property type="molecule type" value="Genomic_DNA"/>
</dbReference>
<keyword evidence="3 5" id="KW-0697">Rotamase</keyword>
<gene>
    <name evidence="8" type="ORF">PQO03_12740</name>
</gene>
<evidence type="ECO:0000256" key="4">
    <source>
        <dbReference type="ARBA" id="ARBA00023235"/>
    </source>
</evidence>
<evidence type="ECO:0000256" key="3">
    <source>
        <dbReference type="ARBA" id="ARBA00023110"/>
    </source>
</evidence>
<dbReference type="InterPro" id="IPR002130">
    <property type="entry name" value="Cyclophilin-type_PPIase_dom"/>
</dbReference>
<dbReference type="InterPro" id="IPR020892">
    <property type="entry name" value="Cyclophilin-type_PPIase_CS"/>
</dbReference>
<evidence type="ECO:0000313" key="8">
    <source>
        <dbReference type="EMBL" id="WDE98704.1"/>
    </source>
</evidence>
<dbReference type="CDD" id="cd00317">
    <property type="entry name" value="cyclophilin"/>
    <property type="match status" value="1"/>
</dbReference>
<reference evidence="8 9" key="1">
    <citation type="submission" date="2023-02" db="EMBL/GenBank/DDBJ databases">
        <title>Genome sequence of Lentisphaera profundi SAORIC-696.</title>
        <authorList>
            <person name="Kim e."/>
            <person name="Cho J.-C."/>
            <person name="Choi A."/>
            <person name="Kang I."/>
        </authorList>
    </citation>
    <scope>NUCLEOTIDE SEQUENCE [LARGE SCALE GENOMIC DNA]</scope>
    <source>
        <strain evidence="8 9">SAORIC-696</strain>
    </source>
</reference>
<keyword evidence="4 5" id="KW-0413">Isomerase</keyword>
<comment type="function">
    <text evidence="1 5">PPIases accelerate the folding of proteins. It catalyzes the cis-trans isomerization of proline imidic peptide bonds in oligopeptides.</text>
</comment>
<dbReference type="InterPro" id="IPR044666">
    <property type="entry name" value="Cyclophilin_A-like"/>
</dbReference>
<dbReference type="InterPro" id="IPR029000">
    <property type="entry name" value="Cyclophilin-like_dom_sf"/>
</dbReference>
<evidence type="ECO:0000256" key="5">
    <source>
        <dbReference type="RuleBase" id="RU363019"/>
    </source>
</evidence>
<dbReference type="PIRSF" id="PIRSF001467">
    <property type="entry name" value="Peptidylpro_ismrse"/>
    <property type="match status" value="1"/>
</dbReference>